<feature type="transmembrane region" description="Helical" evidence="1">
    <location>
        <begin position="136"/>
        <end position="157"/>
    </location>
</feature>
<feature type="transmembrane region" description="Helical" evidence="1">
    <location>
        <begin position="83"/>
        <end position="109"/>
    </location>
</feature>
<accession>A0A8J5CA75</accession>
<feature type="transmembrane region" description="Helical" evidence="1">
    <location>
        <begin position="194"/>
        <end position="214"/>
    </location>
</feature>
<dbReference type="AlphaFoldDB" id="A0A8J5CA75"/>
<dbReference type="PANTHER" id="PTHR33133:SF3">
    <property type="entry name" value="TRANSMEMBRANE PROTEIN"/>
    <property type="match status" value="1"/>
</dbReference>
<feature type="transmembrane region" description="Helical" evidence="1">
    <location>
        <begin position="262"/>
        <end position="280"/>
    </location>
</feature>
<dbReference type="PANTHER" id="PTHR33133">
    <property type="entry name" value="OS08G0107100 PROTEIN-RELATED"/>
    <property type="match status" value="1"/>
</dbReference>
<protein>
    <submittedName>
        <fullName evidence="2">Uncharacterized protein</fullName>
    </submittedName>
</protein>
<evidence type="ECO:0000256" key="1">
    <source>
        <dbReference type="SAM" id="Phobius"/>
    </source>
</evidence>
<evidence type="ECO:0000313" key="2">
    <source>
        <dbReference type="EMBL" id="KAG6469382.1"/>
    </source>
</evidence>
<proteinExistence type="predicted"/>
<feature type="transmembrane region" description="Helical" evidence="1">
    <location>
        <begin position="226"/>
        <end position="250"/>
    </location>
</feature>
<keyword evidence="1" id="KW-0812">Transmembrane</keyword>
<gene>
    <name evidence="2" type="ORF">ZIOFF_074097</name>
</gene>
<keyword evidence="3" id="KW-1185">Reference proteome</keyword>
<dbReference type="EMBL" id="JACMSC010000022">
    <property type="protein sequence ID" value="KAG6469382.1"/>
    <property type="molecule type" value="Genomic_DNA"/>
</dbReference>
<feature type="transmembrane region" description="Helical" evidence="1">
    <location>
        <begin position="169"/>
        <end position="187"/>
    </location>
</feature>
<reference evidence="2 3" key="1">
    <citation type="submission" date="2020-08" db="EMBL/GenBank/DDBJ databases">
        <title>Plant Genome Project.</title>
        <authorList>
            <person name="Zhang R.-G."/>
        </authorList>
    </citation>
    <scope>NUCLEOTIDE SEQUENCE [LARGE SCALE GENOMIC DNA]</scope>
    <source>
        <tissue evidence="2">Rhizome</tissue>
    </source>
</reference>
<evidence type="ECO:0000313" key="3">
    <source>
        <dbReference type="Proteomes" id="UP000734854"/>
    </source>
</evidence>
<comment type="caution">
    <text evidence="2">The sequence shown here is derived from an EMBL/GenBank/DDBJ whole genome shotgun (WGS) entry which is preliminary data.</text>
</comment>
<sequence length="377" mass="40129">MALVIMRSSINVFFNGYQSFTSIAALLVLPVSTSILLSQAMVPLSGPVIKTISLRLSAMFLAARFPASSDFFALLNLKLSQTVFTFVATLPLVLTLLLVAKACVILVVCGGRRSRHGSPPLSAALRRYCSILPTHLFNSFVILSANAAVFAFLFLAFNAADALSVASNSALLLLLLSAAGTVLYSVVIANATVICNLAIVVAAVDGCGGLLPVLKACFLVRGHASTALTLALPANLGMAAVEALFQYRVIRQYNISGELSSSLLWEAISIVYLYALLLVLEELSNEHDMDLTLLKLKSGSFGAHAVCASFEDRKQQKSMEVVKDQTEVESLMSTGLNKTAEAPLSKPFDGHEFNVQSTGIVVSCLKSPPTHQAITIS</sequence>
<keyword evidence="1" id="KW-1133">Transmembrane helix</keyword>
<dbReference type="Proteomes" id="UP000734854">
    <property type="component" value="Unassembled WGS sequence"/>
</dbReference>
<keyword evidence="1" id="KW-0472">Membrane</keyword>
<name>A0A8J5CA75_ZINOF</name>
<organism evidence="2 3">
    <name type="scientific">Zingiber officinale</name>
    <name type="common">Ginger</name>
    <name type="synonym">Amomum zingiber</name>
    <dbReference type="NCBI Taxonomy" id="94328"/>
    <lineage>
        <taxon>Eukaryota</taxon>
        <taxon>Viridiplantae</taxon>
        <taxon>Streptophyta</taxon>
        <taxon>Embryophyta</taxon>
        <taxon>Tracheophyta</taxon>
        <taxon>Spermatophyta</taxon>
        <taxon>Magnoliopsida</taxon>
        <taxon>Liliopsida</taxon>
        <taxon>Zingiberales</taxon>
        <taxon>Zingiberaceae</taxon>
        <taxon>Zingiber</taxon>
    </lineage>
</organism>
<feature type="transmembrane region" description="Helical" evidence="1">
    <location>
        <begin position="20"/>
        <end position="44"/>
    </location>
</feature>